<dbReference type="EMBL" id="CYSR01000021">
    <property type="protein sequence ID" value="CUH99857.1"/>
    <property type="molecule type" value="Genomic_DNA"/>
</dbReference>
<dbReference type="Proteomes" id="UP000051326">
    <property type="component" value="Unassembled WGS sequence"/>
</dbReference>
<name>A0A0P1H9X4_9RHOB</name>
<gene>
    <name evidence="1" type="ORF">PHA8399_01983</name>
</gene>
<organism evidence="1">
    <name type="scientific">Leisingera aquaemixtae</name>
    <dbReference type="NCBI Taxonomy" id="1396826"/>
    <lineage>
        <taxon>Bacteria</taxon>
        <taxon>Pseudomonadati</taxon>
        <taxon>Pseudomonadota</taxon>
        <taxon>Alphaproteobacteria</taxon>
        <taxon>Rhodobacterales</taxon>
        <taxon>Roseobacteraceae</taxon>
        <taxon>Leisingera</taxon>
    </lineage>
</organism>
<sequence>MAWPKTGTVSVTNGSAVVTGTGTSFFGSAQAGWGFVGPDGRVYEVLTADSPTQITLASNYQGATAAGQVYSLFPTMSLAHDLVSVVQTLISNYQTIADGPGSGKFATDVVKQGDEDTGLAWPASNTVVLKAGGAEQLRMTGGVASGAAVQSSVTDGTIGKLLKFGAFGLGVADGMVAPDVVDMDTAPTGFGRISGATVGSKPPGVTSGTVFTGVNQAGRTSQLVFRAASNRVYVRTKHDNVWRVLVRDLLCREHTWSGLSIRRFANRRGD</sequence>
<dbReference type="RefSeq" id="WP_058285971.1">
    <property type="nucleotide sequence ID" value="NZ_CYSR01000021.1"/>
</dbReference>
<dbReference type="STRING" id="1396826.PHA8399_01983"/>
<accession>A0A0P1H9X4</accession>
<protein>
    <submittedName>
        <fullName evidence="1">Uncharacterized protein</fullName>
    </submittedName>
</protein>
<dbReference type="AlphaFoldDB" id="A0A0P1H9X4"/>
<reference evidence="1" key="1">
    <citation type="submission" date="2015-09" db="EMBL/GenBank/DDBJ databases">
        <authorList>
            <consortium name="Swine Surveillance"/>
        </authorList>
    </citation>
    <scope>NUCLEOTIDE SEQUENCE [LARGE SCALE GENOMIC DNA]</scope>
    <source>
        <strain evidence="1">CECT 8399</strain>
    </source>
</reference>
<evidence type="ECO:0000313" key="1">
    <source>
        <dbReference type="EMBL" id="CUH99857.1"/>
    </source>
</evidence>
<proteinExistence type="predicted"/>